<dbReference type="InterPro" id="IPR001303">
    <property type="entry name" value="Aldolase_II/adducin_N"/>
</dbReference>
<dbReference type="Proteomes" id="UP000187012">
    <property type="component" value="Unassembled WGS sequence"/>
</dbReference>
<dbReference type="Gene3D" id="3.40.225.10">
    <property type="entry name" value="Class II aldolase/adducin N-terminal domain"/>
    <property type="match status" value="1"/>
</dbReference>
<dbReference type="SMART" id="SM01007">
    <property type="entry name" value="Aldolase_II"/>
    <property type="match status" value="1"/>
</dbReference>
<dbReference type="EC" id="4.1.2.17" evidence="4"/>
<accession>A0A1N7S7R0</accession>
<keyword evidence="5" id="KW-1185">Reference proteome</keyword>
<dbReference type="GO" id="GO:0008738">
    <property type="term" value="F:L-fuculose-phosphate aldolase activity"/>
    <property type="evidence" value="ECO:0007669"/>
    <property type="project" value="UniProtKB-EC"/>
</dbReference>
<organism evidence="4 5">
    <name type="scientific">Paraburkholderia ribeironis</name>
    <dbReference type="NCBI Taxonomy" id="1247936"/>
    <lineage>
        <taxon>Bacteria</taxon>
        <taxon>Pseudomonadati</taxon>
        <taxon>Pseudomonadota</taxon>
        <taxon>Betaproteobacteria</taxon>
        <taxon>Burkholderiales</taxon>
        <taxon>Burkholderiaceae</taxon>
        <taxon>Paraburkholderia</taxon>
    </lineage>
</organism>
<gene>
    <name evidence="4" type="primary">fucA</name>
    <name evidence="4" type="ORF">BN2475_420094</name>
</gene>
<proteinExistence type="predicted"/>
<reference evidence="4 5" key="1">
    <citation type="submission" date="2016-12" db="EMBL/GenBank/DDBJ databases">
        <authorList>
            <person name="Song W.-J."/>
            <person name="Kurnit D.M."/>
        </authorList>
    </citation>
    <scope>NUCLEOTIDE SEQUENCE [LARGE SCALE GENOMIC DNA]</scope>
    <source>
        <strain evidence="4 5">STM7296</strain>
    </source>
</reference>
<dbReference type="RefSeq" id="WP_094781104.1">
    <property type="nucleotide sequence ID" value="NZ_CYGX02000042.1"/>
</dbReference>
<dbReference type="GO" id="GO:0005829">
    <property type="term" value="C:cytosol"/>
    <property type="evidence" value="ECO:0007669"/>
    <property type="project" value="TreeGrafter"/>
</dbReference>
<dbReference type="AlphaFoldDB" id="A0A1N7S7R0"/>
<dbReference type="Pfam" id="PF00596">
    <property type="entry name" value="Aldolase_II"/>
    <property type="match status" value="1"/>
</dbReference>
<dbReference type="EMBL" id="CYGX02000042">
    <property type="protein sequence ID" value="SIT43404.1"/>
    <property type="molecule type" value="Genomic_DNA"/>
</dbReference>
<dbReference type="SUPFAM" id="SSF53639">
    <property type="entry name" value="AraD/HMP-PK domain-like"/>
    <property type="match status" value="1"/>
</dbReference>
<feature type="domain" description="Class II aldolase/adducin N-terminal" evidence="3">
    <location>
        <begin position="31"/>
        <end position="209"/>
    </location>
</feature>
<dbReference type="GO" id="GO:0046872">
    <property type="term" value="F:metal ion binding"/>
    <property type="evidence" value="ECO:0007669"/>
    <property type="project" value="UniProtKB-KW"/>
</dbReference>
<keyword evidence="1" id="KW-0479">Metal-binding</keyword>
<dbReference type="InterPro" id="IPR050197">
    <property type="entry name" value="Aldolase_class_II_sugar_metab"/>
</dbReference>
<evidence type="ECO:0000256" key="2">
    <source>
        <dbReference type="ARBA" id="ARBA00023239"/>
    </source>
</evidence>
<protein>
    <submittedName>
        <fullName evidence="4">L-fuculose-1-phosphate aldolase</fullName>
        <ecNumber evidence="4">4.1.2.17</ecNumber>
    </submittedName>
</protein>
<dbReference type="InterPro" id="IPR036409">
    <property type="entry name" value="Aldolase_II/adducin_N_sf"/>
</dbReference>
<evidence type="ECO:0000313" key="4">
    <source>
        <dbReference type="EMBL" id="SIT43404.1"/>
    </source>
</evidence>
<keyword evidence="2 4" id="KW-0456">Lyase</keyword>
<dbReference type="STRING" id="1247936.BN2475_420094"/>
<evidence type="ECO:0000256" key="1">
    <source>
        <dbReference type="ARBA" id="ARBA00022723"/>
    </source>
</evidence>
<sequence>MSDTNEGVSQCRAGEAAARAHDARAEAELRQQIVDAVLEMERLDINQGTSGNVSVRWRDGLLITPSGVPCAALTRDRIVWMPLDVREDDPLFEAHGPSSEWRFHRDILRARPDVSAVVHTHSNAATALAIHGRGIPAHHYMVAAAGGNSIRCAPYATFGGQALSDHALEALRDRLACLLAHHGVIALGRDLARALWLANEVEVLAKQYLLACQLGEPPLLSDAQMDEVIEKFKGYGLRK</sequence>
<dbReference type="OrthoDB" id="5500703at2"/>
<evidence type="ECO:0000259" key="3">
    <source>
        <dbReference type="SMART" id="SM01007"/>
    </source>
</evidence>
<name>A0A1N7S7R0_9BURK</name>
<dbReference type="PANTHER" id="PTHR22789">
    <property type="entry name" value="FUCULOSE PHOSPHATE ALDOLASE"/>
    <property type="match status" value="1"/>
</dbReference>
<evidence type="ECO:0000313" key="5">
    <source>
        <dbReference type="Proteomes" id="UP000187012"/>
    </source>
</evidence>
<dbReference type="GO" id="GO:0019323">
    <property type="term" value="P:pentose catabolic process"/>
    <property type="evidence" value="ECO:0007669"/>
    <property type="project" value="TreeGrafter"/>
</dbReference>
<dbReference type="PANTHER" id="PTHR22789:SF0">
    <property type="entry name" value="3-OXO-TETRONATE 4-PHOSPHATE DECARBOXYLASE-RELATED"/>
    <property type="match status" value="1"/>
</dbReference>